<sequence>MGLGNAFIKHWKRWLGKSKDNFSTYSMEEQAIHLPEVILPTVAENGRRDSRISVLKQQSSAGSTLPVISSSLADLPFSDLDMQAVSEEFKGIATPGLSHNLKGEQEHCLPKVTLSAIAENGQQDSSIPALKRQSSTGGRFIIPSGPADVPCAELGIDAVFEELDDSATLNASYNLEEEQEKCLPVGTLSAFIETGRPESSIPVLKQRSYTGSERVIPSALANISCANLGVDAVVEKLNVILGTSHKLMASVSAVLESYITRNYDFGMVYGYLRRYWVYFSDLDWARDAEEEARKKEQELLVNGRIKALHTSCRRVWDLYANQVVPYWATCYNPWGISHAWMDERDRVDVWTPINRCEWPVPMPKDANLDLIQIEMLNLGAEYVWMDVLCLRQEGGPREDLRMQEWKIDMPTIGWVYVGSAPVVCYFCGLGRPLRLKPGYFEDDRCWFKRAWTLQEISEETIIGGETGDDGTLAEDIQLRFHEQLASL</sequence>
<dbReference type="EMBL" id="FUEG01000039">
    <property type="protein sequence ID" value="SJL16896.1"/>
    <property type="molecule type" value="Genomic_DNA"/>
</dbReference>
<evidence type="ECO:0000313" key="2">
    <source>
        <dbReference type="Proteomes" id="UP000219338"/>
    </source>
</evidence>
<evidence type="ECO:0000313" key="1">
    <source>
        <dbReference type="EMBL" id="SJL16896.1"/>
    </source>
</evidence>
<dbReference type="OrthoDB" id="5418601at2759"/>
<reference evidence="2" key="1">
    <citation type="journal article" date="2017" name="Nat. Ecol. Evol.">
        <title>Genome expansion and lineage-specific genetic innovations in the forest pathogenic fungi Armillaria.</title>
        <authorList>
            <person name="Sipos G."/>
            <person name="Prasanna A.N."/>
            <person name="Walter M.C."/>
            <person name="O'Connor E."/>
            <person name="Balint B."/>
            <person name="Krizsan K."/>
            <person name="Kiss B."/>
            <person name="Hess J."/>
            <person name="Varga T."/>
            <person name="Slot J."/>
            <person name="Riley R."/>
            <person name="Boka B."/>
            <person name="Rigling D."/>
            <person name="Barry K."/>
            <person name="Lee J."/>
            <person name="Mihaltcheva S."/>
            <person name="LaButti K."/>
            <person name="Lipzen A."/>
            <person name="Waldron R."/>
            <person name="Moloney N.M."/>
            <person name="Sperisen C."/>
            <person name="Kredics L."/>
            <person name="Vagvoelgyi C."/>
            <person name="Patrignani A."/>
            <person name="Fitzpatrick D."/>
            <person name="Nagy I."/>
            <person name="Doyle S."/>
            <person name="Anderson J.B."/>
            <person name="Grigoriev I.V."/>
            <person name="Gueldener U."/>
            <person name="Muensterkoetter M."/>
            <person name="Nagy L.G."/>
        </authorList>
    </citation>
    <scope>NUCLEOTIDE SEQUENCE [LARGE SCALE GENOMIC DNA]</scope>
    <source>
        <strain evidence="2">C18/9</strain>
    </source>
</reference>
<organism evidence="1 2">
    <name type="scientific">Armillaria ostoyae</name>
    <name type="common">Armillaria root rot fungus</name>
    <dbReference type="NCBI Taxonomy" id="47428"/>
    <lineage>
        <taxon>Eukaryota</taxon>
        <taxon>Fungi</taxon>
        <taxon>Dikarya</taxon>
        <taxon>Basidiomycota</taxon>
        <taxon>Agaricomycotina</taxon>
        <taxon>Agaricomycetes</taxon>
        <taxon>Agaricomycetidae</taxon>
        <taxon>Agaricales</taxon>
        <taxon>Marasmiineae</taxon>
        <taxon>Physalacriaceae</taxon>
        <taxon>Armillaria</taxon>
    </lineage>
</organism>
<dbReference type="Proteomes" id="UP000219338">
    <property type="component" value="Unassembled WGS sequence"/>
</dbReference>
<gene>
    <name evidence="1" type="ORF">ARMOST_20426</name>
</gene>
<evidence type="ECO:0008006" key="3">
    <source>
        <dbReference type="Google" id="ProtNLM"/>
    </source>
</evidence>
<accession>A0A284S7F4</accession>
<name>A0A284S7F4_ARMOS</name>
<proteinExistence type="predicted"/>
<dbReference type="AlphaFoldDB" id="A0A284S7F4"/>
<protein>
    <recommendedName>
        <fullName evidence="3">Heterokaryon incompatibility domain-containing protein</fullName>
    </recommendedName>
</protein>
<keyword evidence="2" id="KW-1185">Reference proteome</keyword>